<reference evidence="9 10" key="1">
    <citation type="journal article" date="2013" name="Genome Announc.">
        <title>Draft Genome Sequence of Streptomyces viridochromogenes Strain Tu57, Producer of Avilamycin.</title>
        <authorList>
            <person name="Gruning B.A."/>
            <person name="Erxleben A."/>
            <person name="Hahnlein A."/>
            <person name="Gunther S."/>
        </authorList>
    </citation>
    <scope>NUCLEOTIDE SEQUENCE [LARGE SCALE GENOMIC DNA]</scope>
    <source>
        <strain evidence="9 10">Tue57</strain>
    </source>
</reference>
<dbReference type="PANTHER" id="PTHR23513:SF6">
    <property type="entry name" value="MAJOR FACILITATOR SUPERFAMILY ASSOCIATED DOMAIN-CONTAINING PROTEIN"/>
    <property type="match status" value="1"/>
</dbReference>
<dbReference type="EMBL" id="AMLP01000171">
    <property type="protein sequence ID" value="ELS53330.1"/>
    <property type="molecule type" value="Genomic_DNA"/>
</dbReference>
<keyword evidence="2" id="KW-1003">Cell membrane</keyword>
<name>L8PA78_STRVR</name>
<dbReference type="GO" id="GO:0022857">
    <property type="term" value="F:transmembrane transporter activity"/>
    <property type="evidence" value="ECO:0007669"/>
    <property type="project" value="InterPro"/>
</dbReference>
<dbReference type="SUPFAM" id="SSF103473">
    <property type="entry name" value="MFS general substrate transporter"/>
    <property type="match status" value="1"/>
</dbReference>
<evidence type="ECO:0000259" key="8">
    <source>
        <dbReference type="PROSITE" id="PS50850"/>
    </source>
</evidence>
<dbReference type="AlphaFoldDB" id="L8PA78"/>
<dbReference type="InterPro" id="IPR036259">
    <property type="entry name" value="MFS_trans_sf"/>
</dbReference>
<gene>
    <name evidence="9" type="ORF">STVIR_5702</name>
</gene>
<evidence type="ECO:0000256" key="7">
    <source>
        <dbReference type="SAM" id="Phobius"/>
    </source>
</evidence>
<evidence type="ECO:0000256" key="1">
    <source>
        <dbReference type="ARBA" id="ARBA00004651"/>
    </source>
</evidence>
<dbReference type="PANTHER" id="PTHR23513">
    <property type="entry name" value="INTEGRAL MEMBRANE EFFLUX PROTEIN-RELATED"/>
    <property type="match status" value="1"/>
</dbReference>
<feature type="transmembrane region" description="Helical" evidence="7">
    <location>
        <begin position="240"/>
        <end position="258"/>
    </location>
</feature>
<organism evidence="9 10">
    <name type="scientific">Streptomyces viridochromogenes Tue57</name>
    <dbReference type="NCBI Taxonomy" id="1160705"/>
    <lineage>
        <taxon>Bacteria</taxon>
        <taxon>Bacillati</taxon>
        <taxon>Actinomycetota</taxon>
        <taxon>Actinomycetes</taxon>
        <taxon>Kitasatosporales</taxon>
        <taxon>Streptomycetaceae</taxon>
        <taxon>Streptomyces</taxon>
    </lineage>
</organism>
<evidence type="ECO:0000256" key="6">
    <source>
        <dbReference type="SAM" id="MobiDB-lite"/>
    </source>
</evidence>
<feature type="transmembrane region" description="Helical" evidence="7">
    <location>
        <begin position="292"/>
        <end position="315"/>
    </location>
</feature>
<keyword evidence="5 7" id="KW-0472">Membrane</keyword>
<dbReference type="InterPro" id="IPR020846">
    <property type="entry name" value="MFS_dom"/>
</dbReference>
<accession>L8PA78</accession>
<feature type="transmembrane region" description="Helical" evidence="7">
    <location>
        <begin position="358"/>
        <end position="376"/>
    </location>
</feature>
<keyword evidence="4 7" id="KW-1133">Transmembrane helix</keyword>
<feature type="transmembrane region" description="Helical" evidence="7">
    <location>
        <begin position="157"/>
        <end position="176"/>
    </location>
</feature>
<evidence type="ECO:0000256" key="4">
    <source>
        <dbReference type="ARBA" id="ARBA00022989"/>
    </source>
</evidence>
<dbReference type="PROSITE" id="PS50850">
    <property type="entry name" value="MFS"/>
    <property type="match status" value="1"/>
</dbReference>
<evidence type="ECO:0000256" key="2">
    <source>
        <dbReference type="ARBA" id="ARBA00022475"/>
    </source>
</evidence>
<comment type="subcellular location">
    <subcellularLocation>
        <location evidence="1">Cell membrane</location>
        <topology evidence="1">Multi-pass membrane protein</topology>
    </subcellularLocation>
</comment>
<feature type="transmembrane region" description="Helical" evidence="7">
    <location>
        <begin position="270"/>
        <end position="286"/>
    </location>
</feature>
<evidence type="ECO:0000313" key="10">
    <source>
        <dbReference type="Proteomes" id="UP000011205"/>
    </source>
</evidence>
<feature type="domain" description="Major facilitator superfamily (MFS) profile" evidence="8">
    <location>
        <begin position="1"/>
        <end position="389"/>
    </location>
</feature>
<evidence type="ECO:0000256" key="3">
    <source>
        <dbReference type="ARBA" id="ARBA00022692"/>
    </source>
</evidence>
<keyword evidence="3 7" id="KW-0812">Transmembrane</keyword>
<proteinExistence type="predicted"/>
<dbReference type="Proteomes" id="UP000011205">
    <property type="component" value="Unassembled WGS sequence"/>
</dbReference>
<evidence type="ECO:0000313" key="9">
    <source>
        <dbReference type="EMBL" id="ELS53330.1"/>
    </source>
</evidence>
<sequence length="407" mass="41474">MWSSQVLSELGAQISVFALPLLVLALTGSAVQAGAASALSAVTRLVVLVPAGALTDRWDRRRVMLWCELARLPMIIALALALLRDSAGFGLVLLVAMVDGVAAALFAPAEEAVLPQVVDKSQLSTAVAVTAARSYVATLAGPGIGGLLFSAHRALPFLANALTYALSGLLILCTRIKAHRPPSERRSLVHEVGEGVRWIARNPVIRASLLVAVMASICFNALNLIVLAAAERAGVPTGQIGLIGVLTGAGGLAGALLAPRFQRLMTPRTAILVLAWVSTALTPLLATTADALLFGAVLGVVAFLAPTVQTAVVTYQMASTPDRLRGRVSAALGLTGGVAGAAGPLLGGTLVETVGWRGAVLGCTAALLLAGVGAALSPALRSFTQVTGEAPAEPALTPTPATDTPER</sequence>
<dbReference type="InterPro" id="IPR011701">
    <property type="entry name" value="MFS"/>
</dbReference>
<dbReference type="PATRIC" id="fig|1160705.3.peg.5639"/>
<feature type="transmembrane region" description="Helical" evidence="7">
    <location>
        <begin position="207"/>
        <end position="228"/>
    </location>
</feature>
<dbReference type="Gene3D" id="1.20.1250.20">
    <property type="entry name" value="MFS general substrate transporter like domains"/>
    <property type="match status" value="1"/>
</dbReference>
<feature type="transmembrane region" description="Helical" evidence="7">
    <location>
        <begin position="327"/>
        <end position="346"/>
    </location>
</feature>
<comment type="caution">
    <text evidence="9">The sequence shown here is derived from an EMBL/GenBank/DDBJ whole genome shotgun (WGS) entry which is preliminary data.</text>
</comment>
<evidence type="ECO:0000256" key="5">
    <source>
        <dbReference type="ARBA" id="ARBA00023136"/>
    </source>
</evidence>
<feature type="region of interest" description="Disordered" evidence="6">
    <location>
        <begin position="387"/>
        <end position="407"/>
    </location>
</feature>
<dbReference type="Pfam" id="PF07690">
    <property type="entry name" value="MFS_1"/>
    <property type="match status" value="1"/>
</dbReference>
<dbReference type="CDD" id="cd06173">
    <property type="entry name" value="MFS_MefA_like"/>
    <property type="match status" value="1"/>
</dbReference>
<dbReference type="GO" id="GO:0005886">
    <property type="term" value="C:plasma membrane"/>
    <property type="evidence" value="ECO:0007669"/>
    <property type="project" value="UniProtKB-SubCell"/>
</dbReference>
<protein>
    <submittedName>
        <fullName evidence="9">Putative ABC transporter MppL</fullName>
    </submittedName>
</protein>